<evidence type="ECO:0000256" key="1">
    <source>
        <dbReference type="SAM" id="MobiDB-lite"/>
    </source>
</evidence>
<dbReference type="Proteomes" id="UP001642487">
    <property type="component" value="Chromosome 8"/>
</dbReference>
<feature type="region of interest" description="Disordered" evidence="1">
    <location>
        <begin position="50"/>
        <end position="84"/>
    </location>
</feature>
<evidence type="ECO:0000313" key="2">
    <source>
        <dbReference type="EMBL" id="CAK9327663.1"/>
    </source>
</evidence>
<keyword evidence="3" id="KW-1185">Reference proteome</keyword>
<evidence type="ECO:0000313" key="3">
    <source>
        <dbReference type="Proteomes" id="UP001642487"/>
    </source>
</evidence>
<protein>
    <submittedName>
        <fullName evidence="2">Uncharacterized protein</fullName>
    </submittedName>
</protein>
<organism evidence="2 3">
    <name type="scientific">Citrullus colocynthis</name>
    <name type="common">colocynth</name>
    <dbReference type="NCBI Taxonomy" id="252529"/>
    <lineage>
        <taxon>Eukaryota</taxon>
        <taxon>Viridiplantae</taxon>
        <taxon>Streptophyta</taxon>
        <taxon>Embryophyta</taxon>
        <taxon>Tracheophyta</taxon>
        <taxon>Spermatophyta</taxon>
        <taxon>Magnoliopsida</taxon>
        <taxon>eudicotyledons</taxon>
        <taxon>Gunneridae</taxon>
        <taxon>Pentapetalae</taxon>
        <taxon>rosids</taxon>
        <taxon>fabids</taxon>
        <taxon>Cucurbitales</taxon>
        <taxon>Cucurbitaceae</taxon>
        <taxon>Benincaseae</taxon>
        <taxon>Citrullus</taxon>
    </lineage>
</organism>
<feature type="compositionally biased region" description="Basic and acidic residues" evidence="1">
    <location>
        <begin position="56"/>
        <end position="70"/>
    </location>
</feature>
<gene>
    <name evidence="2" type="ORF">CITCOLO1_LOCUS20049</name>
</gene>
<proteinExistence type="predicted"/>
<name>A0ABP0Z4E7_9ROSI</name>
<sequence>MMDEGFAVHILGNITNETFDIPLTINGERRTLISGEEKIRKSINEDAVTKPQEFNSIEREGGFLKGDPTRRNSRRQKGREGNFD</sequence>
<accession>A0ABP0Z4E7</accession>
<dbReference type="EMBL" id="OZ021742">
    <property type="protein sequence ID" value="CAK9327663.1"/>
    <property type="molecule type" value="Genomic_DNA"/>
</dbReference>
<reference evidence="2 3" key="1">
    <citation type="submission" date="2024-03" db="EMBL/GenBank/DDBJ databases">
        <authorList>
            <person name="Gkanogiannis A."/>
            <person name="Becerra Lopez-Lavalle L."/>
        </authorList>
    </citation>
    <scope>NUCLEOTIDE SEQUENCE [LARGE SCALE GENOMIC DNA]</scope>
</reference>